<evidence type="ECO:0000256" key="1">
    <source>
        <dbReference type="ARBA" id="ARBA00006484"/>
    </source>
</evidence>
<dbReference type="Gene3D" id="3.40.225.10">
    <property type="entry name" value="Class II aldolase/adducin N-terminal domain"/>
    <property type="match status" value="1"/>
</dbReference>
<dbReference type="SMART" id="SM01007">
    <property type="entry name" value="Aldolase_II"/>
    <property type="match status" value="1"/>
</dbReference>
<proteinExistence type="inferred from homology"/>
<name>A0A6M0CLI0_9FLAO</name>
<dbReference type="Pfam" id="PF13561">
    <property type="entry name" value="adh_short_C2"/>
    <property type="match status" value="1"/>
</dbReference>
<dbReference type="EMBL" id="JAABOQ010000004">
    <property type="protein sequence ID" value="NER17833.1"/>
    <property type="molecule type" value="Genomic_DNA"/>
</dbReference>
<keyword evidence="2" id="KW-0560">Oxidoreductase</keyword>
<dbReference type="NCBIfam" id="TIGR02632">
    <property type="entry name" value="RhaD_aldol-ADH"/>
    <property type="match status" value="1"/>
</dbReference>
<dbReference type="PANTHER" id="PTHR43669">
    <property type="entry name" value="5-KETO-D-GLUCONATE 5-REDUCTASE"/>
    <property type="match status" value="1"/>
</dbReference>
<dbReference type="Proteomes" id="UP000474296">
    <property type="component" value="Unassembled WGS sequence"/>
</dbReference>
<dbReference type="InterPro" id="IPR036291">
    <property type="entry name" value="NAD(P)-bd_dom_sf"/>
</dbReference>
<dbReference type="AlphaFoldDB" id="A0A6M0CLI0"/>
<sequence>MTTTFKYVDYLWDKHKADSLKDDQVALFLYRSNILGADLRITNYGGGNTSCKTIEKDPLTNNNVEVMWVKGSGGDIGTLNRSGISGLYTDKLRALKNVYGGLTDEDRMVGLFNHCIYDLNSKAPSIDTPLHGLLPFPHIDHLHPDALIAVAAAADSEQATKEIWGNTMGWVPWQRPGFDLGLQLEKCLENNPGIRGIVLGSHGLFTWGTTSYECYMNSLEVIEMASEYISKKIEEKGSVFGGQKVESLVREERLEKAASLMPLLRGLASSENAMIGHFTDAPEVLEFINSNDLERLAPMGTSCPDHFLRTKIQPLVLSLSPNANSSDTKHLLSVLNPAFEEYRQAYKEYYETCKRSYSPAMRDPNPVIIIYPGVGMFSFAKNKQTARVASEFYINAINVMRGAEAISSYTSLPRQEAFDIEYWLLEEAKLKRMPKEKPLSRKIALVTGAGGGIGKAIADKLIAEGANVILADIAEERLKEATKEYSSDLATYGVCDVTNAKAIDELLKKSCLDFGGIDIVVHSAGLAISKPIADTTDNDWDLLQNVLVKGQFDLAKNAVQIMRKQNMGGDIISIASKNGLVSGPNNVGYGTAKAAQQHMVRLLAAELGPEQIRVNTVNPDGVIVGSKIWEGDWAKGRADAYGISVEELPAHYAKRNLLNQIIYPEDIANGVFALLGILNKTTGNIINVDGGMPNAFVR</sequence>
<dbReference type="SUPFAM" id="SSF53639">
    <property type="entry name" value="AraD/HMP-PK domain-like"/>
    <property type="match status" value="1"/>
</dbReference>
<accession>A0A6M0CLI0</accession>
<gene>
    <name evidence="4" type="ORF">GWK10_11465</name>
</gene>
<dbReference type="InterPro" id="IPR002347">
    <property type="entry name" value="SDR_fam"/>
</dbReference>
<dbReference type="SUPFAM" id="SSF51735">
    <property type="entry name" value="NAD(P)-binding Rossmann-fold domains"/>
    <property type="match status" value="1"/>
</dbReference>
<dbReference type="PRINTS" id="PR00081">
    <property type="entry name" value="GDHRDH"/>
</dbReference>
<dbReference type="InterPro" id="IPR036409">
    <property type="entry name" value="Aldolase_II/adducin_N_sf"/>
</dbReference>
<evidence type="ECO:0000313" key="5">
    <source>
        <dbReference type="Proteomes" id="UP000474296"/>
    </source>
</evidence>
<keyword evidence="5" id="KW-1185">Reference proteome</keyword>
<dbReference type="Pfam" id="PF00596">
    <property type="entry name" value="Aldolase_II"/>
    <property type="match status" value="1"/>
</dbReference>
<comment type="similarity">
    <text evidence="1">Belongs to the short-chain dehydrogenases/reductases (SDR) family.</text>
</comment>
<organism evidence="4 5">
    <name type="scientific">Spongiivirga citrea</name>
    <dbReference type="NCBI Taxonomy" id="1481457"/>
    <lineage>
        <taxon>Bacteria</taxon>
        <taxon>Pseudomonadati</taxon>
        <taxon>Bacteroidota</taxon>
        <taxon>Flavobacteriia</taxon>
        <taxon>Flavobacteriales</taxon>
        <taxon>Flavobacteriaceae</taxon>
        <taxon>Spongiivirga</taxon>
    </lineage>
</organism>
<dbReference type="RefSeq" id="WP_164032502.1">
    <property type="nucleotide sequence ID" value="NZ_JAABOQ010000004.1"/>
</dbReference>
<evidence type="ECO:0000313" key="4">
    <source>
        <dbReference type="EMBL" id="NER17833.1"/>
    </source>
</evidence>
<dbReference type="GO" id="GO:0016491">
    <property type="term" value="F:oxidoreductase activity"/>
    <property type="evidence" value="ECO:0007669"/>
    <property type="project" value="UniProtKB-KW"/>
</dbReference>
<reference evidence="4 5" key="1">
    <citation type="submission" date="2020-01" db="EMBL/GenBank/DDBJ databases">
        <title>Spongiivirga citrea KCTC 32990T.</title>
        <authorList>
            <person name="Wang G."/>
        </authorList>
    </citation>
    <scope>NUCLEOTIDE SEQUENCE [LARGE SCALE GENOMIC DNA]</scope>
    <source>
        <strain evidence="4 5">KCTC 32990</strain>
    </source>
</reference>
<dbReference type="FunFam" id="3.40.50.720:FF:000084">
    <property type="entry name" value="Short-chain dehydrogenase reductase"/>
    <property type="match status" value="1"/>
</dbReference>
<dbReference type="InterPro" id="IPR001303">
    <property type="entry name" value="Aldolase_II/adducin_N"/>
</dbReference>
<comment type="caution">
    <text evidence="4">The sequence shown here is derived from an EMBL/GenBank/DDBJ whole genome shotgun (WGS) entry which is preliminary data.</text>
</comment>
<evidence type="ECO:0000256" key="2">
    <source>
        <dbReference type="ARBA" id="ARBA00023002"/>
    </source>
</evidence>
<dbReference type="Gene3D" id="3.40.50.720">
    <property type="entry name" value="NAD(P)-binding Rossmann-like Domain"/>
    <property type="match status" value="1"/>
</dbReference>
<dbReference type="InterPro" id="IPR013454">
    <property type="entry name" value="Bifunc_RhaD/ADH"/>
</dbReference>
<protein>
    <submittedName>
        <fullName evidence="4">Bifunctional aldolase/short-chain dehydrogenase</fullName>
    </submittedName>
</protein>
<dbReference type="NCBIfam" id="NF006191">
    <property type="entry name" value="PRK08324.1-5"/>
    <property type="match status" value="1"/>
</dbReference>
<evidence type="ECO:0000259" key="3">
    <source>
        <dbReference type="SMART" id="SM01007"/>
    </source>
</evidence>
<dbReference type="NCBIfam" id="NF006189">
    <property type="entry name" value="PRK08324.1-3"/>
    <property type="match status" value="1"/>
</dbReference>
<dbReference type="PANTHER" id="PTHR43669:SF8">
    <property type="entry name" value="SHORT-CHAIN TYPE DEHYDROGENASE_REDUCTASE-RELATED"/>
    <property type="match status" value="1"/>
</dbReference>
<feature type="domain" description="Class II aldolase/adducin N-terminal" evidence="3">
    <location>
        <begin position="27"/>
        <end position="229"/>
    </location>
</feature>